<feature type="compositionally biased region" description="Pro residues" evidence="1">
    <location>
        <begin position="221"/>
        <end position="233"/>
    </location>
</feature>
<name>A0ABP8DHN8_9ACTN</name>
<keyword evidence="3" id="KW-1185">Reference proteome</keyword>
<comment type="caution">
    <text evidence="2">The sequence shown here is derived from an EMBL/GenBank/DDBJ whole genome shotgun (WGS) entry which is preliminary data.</text>
</comment>
<protein>
    <submittedName>
        <fullName evidence="2">Uncharacterized protein</fullName>
    </submittedName>
</protein>
<feature type="compositionally biased region" description="Basic and acidic residues" evidence="1">
    <location>
        <begin position="261"/>
        <end position="276"/>
    </location>
</feature>
<feature type="region of interest" description="Disordered" evidence="1">
    <location>
        <begin position="255"/>
        <end position="359"/>
    </location>
</feature>
<evidence type="ECO:0000313" key="2">
    <source>
        <dbReference type="EMBL" id="GAA4256308.1"/>
    </source>
</evidence>
<feature type="compositionally biased region" description="Basic residues" evidence="1">
    <location>
        <begin position="333"/>
        <end position="356"/>
    </location>
</feature>
<evidence type="ECO:0000256" key="1">
    <source>
        <dbReference type="SAM" id="MobiDB-lite"/>
    </source>
</evidence>
<dbReference type="EMBL" id="BAABAT010000023">
    <property type="protein sequence ID" value="GAA4256308.1"/>
    <property type="molecule type" value="Genomic_DNA"/>
</dbReference>
<sequence>MTTFVAAHAGSAMIRRVASKQCHPLAHAGQPVAAGSAVRGPRPVVVDLHDHLALCGRHQHAGGSPGGMLAHVRQGLLHQPVRRQPQTVRCGLDVGVDGQLDRPVRRSMRRGEQAQLGQPWSRAQPAVMFRAQCAEHAPQIIQGRPARLLDRGQHRLRGMARSLAQGMPGHARLHGDRGQRVRDNVVELRGDEQAFRVRGTLGGDRRGPFGLLRPQQRPAAVLPPAPHQQPQPPGNQRAEAGEVGRDVVAVRLQHDQPGLGKSEDAEAQCRDPERPPGRNRVQGHVGAERRHVIGRAHNGEREGGRRRHRQHRQRPPAANRQRQARGEQQQDHARRRRPRIGGHRRIVHKGIRHGERRQRDGDRDIYERLAYASAVDLPARAGRRRSRRRRLGLLVRPRAENAEHPPQVVERRAARVLDGRQR</sequence>
<proteinExistence type="predicted"/>
<feature type="region of interest" description="Disordered" evidence="1">
    <location>
        <begin position="220"/>
        <end position="240"/>
    </location>
</feature>
<evidence type="ECO:0000313" key="3">
    <source>
        <dbReference type="Proteomes" id="UP001500620"/>
    </source>
</evidence>
<reference evidence="3" key="1">
    <citation type="journal article" date="2019" name="Int. J. Syst. Evol. Microbiol.">
        <title>The Global Catalogue of Microorganisms (GCM) 10K type strain sequencing project: providing services to taxonomists for standard genome sequencing and annotation.</title>
        <authorList>
            <consortium name="The Broad Institute Genomics Platform"/>
            <consortium name="The Broad Institute Genome Sequencing Center for Infectious Disease"/>
            <person name="Wu L."/>
            <person name="Ma J."/>
        </authorList>
    </citation>
    <scope>NUCLEOTIDE SEQUENCE [LARGE SCALE GENOMIC DNA]</scope>
    <source>
        <strain evidence="3">JCM 17441</strain>
    </source>
</reference>
<feature type="compositionally biased region" description="Basic and acidic residues" evidence="1">
    <location>
        <begin position="286"/>
        <end position="303"/>
    </location>
</feature>
<organism evidence="2 3">
    <name type="scientific">Dactylosporangium darangshiense</name>
    <dbReference type="NCBI Taxonomy" id="579108"/>
    <lineage>
        <taxon>Bacteria</taxon>
        <taxon>Bacillati</taxon>
        <taxon>Actinomycetota</taxon>
        <taxon>Actinomycetes</taxon>
        <taxon>Micromonosporales</taxon>
        <taxon>Micromonosporaceae</taxon>
        <taxon>Dactylosporangium</taxon>
    </lineage>
</organism>
<feature type="compositionally biased region" description="Basic residues" evidence="1">
    <location>
        <begin position="304"/>
        <end position="314"/>
    </location>
</feature>
<accession>A0ABP8DHN8</accession>
<gene>
    <name evidence="2" type="ORF">GCM10022255_068650</name>
</gene>
<dbReference type="Proteomes" id="UP001500620">
    <property type="component" value="Unassembled WGS sequence"/>
</dbReference>